<dbReference type="VEuPathDB" id="TriTrypDB:BSAL_03625"/>
<dbReference type="EMBL" id="CYKH01000193">
    <property type="protein sequence ID" value="CUE78213.1"/>
    <property type="molecule type" value="Genomic_DNA"/>
</dbReference>
<accession>A0A0S4IJA8</accession>
<protein>
    <submittedName>
        <fullName evidence="2">Uncharacterized protein</fullName>
    </submittedName>
</protein>
<evidence type="ECO:0000313" key="3">
    <source>
        <dbReference type="Proteomes" id="UP000051952"/>
    </source>
</evidence>
<gene>
    <name evidence="2" type="ORF">BSAL_03625</name>
</gene>
<keyword evidence="3" id="KW-1185">Reference proteome</keyword>
<sequence>MSTAGYETRQGRMASPVRREFKSFTLKNATKTASESWATQCAAASTDLDHIQKDLSTVKAMAASFADEKKTLCNDLKQLLVTVREATTICKVVQGMEARGQRLTAYDHDSDHRIDVSISPRPSDITQYSHTLPTRSTAFQNALQSVVPLASYSSPQPRPPASSTARALPLPAAPAQPLPPTLAPEISEDDLVVLLLKRQLQRREMELKSLMHH</sequence>
<name>A0A0S4IJA8_BODSA</name>
<feature type="compositionally biased region" description="Low complexity" evidence="1">
    <location>
        <begin position="161"/>
        <end position="170"/>
    </location>
</feature>
<feature type="region of interest" description="Disordered" evidence="1">
    <location>
        <begin position="150"/>
        <end position="178"/>
    </location>
</feature>
<proteinExistence type="predicted"/>
<dbReference type="AlphaFoldDB" id="A0A0S4IJA8"/>
<organism evidence="2 3">
    <name type="scientific">Bodo saltans</name>
    <name type="common">Flagellated protozoan</name>
    <dbReference type="NCBI Taxonomy" id="75058"/>
    <lineage>
        <taxon>Eukaryota</taxon>
        <taxon>Discoba</taxon>
        <taxon>Euglenozoa</taxon>
        <taxon>Kinetoplastea</taxon>
        <taxon>Metakinetoplastina</taxon>
        <taxon>Eubodonida</taxon>
        <taxon>Bodonidae</taxon>
        <taxon>Bodo</taxon>
    </lineage>
</organism>
<dbReference type="Proteomes" id="UP000051952">
    <property type="component" value="Unassembled WGS sequence"/>
</dbReference>
<evidence type="ECO:0000256" key="1">
    <source>
        <dbReference type="SAM" id="MobiDB-lite"/>
    </source>
</evidence>
<evidence type="ECO:0000313" key="2">
    <source>
        <dbReference type="EMBL" id="CUE78213.1"/>
    </source>
</evidence>
<reference evidence="3" key="1">
    <citation type="submission" date="2015-09" db="EMBL/GenBank/DDBJ databases">
        <authorList>
            <consortium name="Pathogen Informatics"/>
        </authorList>
    </citation>
    <scope>NUCLEOTIDE SEQUENCE [LARGE SCALE GENOMIC DNA]</scope>
    <source>
        <strain evidence="3">Lake Konstanz</strain>
    </source>
</reference>